<name>A0A5C6FGI6_9BACT</name>
<evidence type="ECO:0000256" key="1">
    <source>
        <dbReference type="ARBA" id="ARBA00022729"/>
    </source>
</evidence>
<dbReference type="RefSeq" id="WP_222435788.1">
    <property type="nucleotide sequence ID" value="NZ_SJPW01000001.1"/>
</dbReference>
<dbReference type="Gene3D" id="2.130.10.130">
    <property type="entry name" value="Integrin alpha, N-terminal"/>
    <property type="match status" value="1"/>
</dbReference>
<feature type="domain" description="ASPIC/UnbV" evidence="3">
    <location>
        <begin position="952"/>
        <end position="1018"/>
    </location>
</feature>
<feature type="region of interest" description="Disordered" evidence="2">
    <location>
        <begin position="37"/>
        <end position="60"/>
    </location>
</feature>
<evidence type="ECO:0000313" key="4">
    <source>
        <dbReference type="EMBL" id="TWU60846.1"/>
    </source>
</evidence>
<reference evidence="4 5" key="1">
    <citation type="submission" date="2019-02" db="EMBL/GenBank/DDBJ databases">
        <title>Deep-cultivation of Planctomycetes and their phenomic and genomic characterization uncovers novel biology.</title>
        <authorList>
            <person name="Wiegand S."/>
            <person name="Jogler M."/>
            <person name="Boedeker C."/>
            <person name="Pinto D."/>
            <person name="Vollmers J."/>
            <person name="Rivas-Marin E."/>
            <person name="Kohn T."/>
            <person name="Peeters S.H."/>
            <person name="Heuer A."/>
            <person name="Rast P."/>
            <person name="Oberbeckmann S."/>
            <person name="Bunk B."/>
            <person name="Jeske O."/>
            <person name="Meyerdierks A."/>
            <person name="Storesund J.E."/>
            <person name="Kallscheuer N."/>
            <person name="Luecker S."/>
            <person name="Lage O.M."/>
            <person name="Pohl T."/>
            <person name="Merkel B.J."/>
            <person name="Hornburger P."/>
            <person name="Mueller R.-W."/>
            <person name="Bruemmer F."/>
            <person name="Labrenz M."/>
            <person name="Spormann A.M."/>
            <person name="Op Den Camp H."/>
            <person name="Overmann J."/>
            <person name="Amann R."/>
            <person name="Jetten M.S.M."/>
            <person name="Mascher T."/>
            <person name="Medema M.H."/>
            <person name="Devos D.P."/>
            <person name="Kaster A.-K."/>
            <person name="Ovreas L."/>
            <person name="Rohde M."/>
            <person name="Galperin M.Y."/>
            <person name="Jogler C."/>
        </authorList>
    </citation>
    <scope>NUCLEOTIDE SEQUENCE [LARGE SCALE GENOMIC DNA]</scope>
    <source>
        <strain evidence="4 5">Poly51</strain>
    </source>
</reference>
<proteinExistence type="predicted"/>
<dbReference type="Gene3D" id="1.25.40.10">
    <property type="entry name" value="Tetratricopeptide repeat domain"/>
    <property type="match status" value="1"/>
</dbReference>
<dbReference type="Pfam" id="PF13429">
    <property type="entry name" value="TPR_15"/>
    <property type="match status" value="1"/>
</dbReference>
<evidence type="ECO:0000259" key="3">
    <source>
        <dbReference type="Pfam" id="PF07593"/>
    </source>
</evidence>
<dbReference type="InterPro" id="IPR028994">
    <property type="entry name" value="Integrin_alpha_N"/>
</dbReference>
<dbReference type="EMBL" id="SJPW01000001">
    <property type="protein sequence ID" value="TWU60846.1"/>
    <property type="molecule type" value="Genomic_DNA"/>
</dbReference>
<dbReference type="PANTHER" id="PTHR16026">
    <property type="entry name" value="CARTILAGE ACIDIC PROTEIN 1"/>
    <property type="match status" value="1"/>
</dbReference>
<dbReference type="InterPro" id="IPR011990">
    <property type="entry name" value="TPR-like_helical_dom_sf"/>
</dbReference>
<dbReference type="Pfam" id="PF13517">
    <property type="entry name" value="FG-GAP_3"/>
    <property type="match status" value="1"/>
</dbReference>
<sequence length="1030" mass="111252">MCPHTSSPRLRVATSVRQLLTVITIASLGALVAGGCQKKSNKTATPPRDTSVEQRLPPAPTEVTATVPEDTEDVGASIDELLMLAQQAMEVGKPDAAQNALRQILIRQPGHSAAIFLSAQIESRHGSLASAAAMLDGIPIDDPNYGIAAAGQSADWLAAIGQVDPAKEKYYAVMSRLPDVAMIRHKLANFLNRVGWRYEAAEVLTPLLDSGEVTESELRSLLQVSVPWSMTQTPTDLSLAESIQEGPLARVLGLLGEKRPREAADLVTQWTASNPRSVDPVAYAFLAASLAELQQFEDLKALFSRTNADVESVPQYWMAKGDYETSKGTHRSAVRCYLEALKRDTTHHILHERLSASLIQIGDVKAAESVDERLGRLIAASQAGGAIGQGNPDDLRAGSDLVDDLEWLGLNQQAAAWLRIVASRHPDSEIAVGVPSRLTRLRDEPASDQMRRRLAGLEPSEFALPSELRLHRLATDGPTSPAPNPGVRTAHAVRPSLVAVAAELGLDFTYVNAAVPRTKNFQIYQAFGAGVAAFDFDCDGWADLYCGQGDGDPPGAQAKLSNQLFRRLPERFVAVTEPSNAGDDGYCMCVTAGDLNQDGFPDLVVGNLGVNQWMINQGDGTFRQATDRANQNPSDFTMAVAIADVSGDAIPDIIEVNHVDDPKIFEPVDVTPEGFLLVYPGPLMFRSAMDRVWVQSAAGDLDEVALDGGSNHPGLGLVVTDLDGQPGLEMFVANDTRPNQVWSRSQSDASNAGVPSAAIEFDDKAVAMGCAFSSRGEASACMGVASGDFDNNGLSDFMVTNWIDEWWNLYLQSSLGSYRDAAPQYQLDRVSEGVLGFGAQAIDVDNDSFLDVMIANGHIDDLSHIDVPFKMLPQLLINRGNHFEPADHADDSFWTKPQLGRCVIRLDHNRDGKMDAVVADLMAPMQLLENRTQTMNHWIQFELAGTASERDAIGASVTIHTGSLQRTTLVATGDGYEGRNEQVVHFGLGAAGDDVTVSVRWPDGREQSYSDLAVDGRYLLIEGDDIAWGR</sequence>
<dbReference type="SUPFAM" id="SSF48452">
    <property type="entry name" value="TPR-like"/>
    <property type="match status" value="2"/>
</dbReference>
<dbReference type="Proteomes" id="UP000318288">
    <property type="component" value="Unassembled WGS sequence"/>
</dbReference>
<dbReference type="SUPFAM" id="SSF69318">
    <property type="entry name" value="Integrin alpha N-terminal domain"/>
    <property type="match status" value="1"/>
</dbReference>
<protein>
    <submittedName>
        <fullName evidence="4">ASPIC and UnbV</fullName>
    </submittedName>
</protein>
<dbReference type="Pfam" id="PF07593">
    <property type="entry name" value="UnbV_ASPIC"/>
    <property type="match status" value="1"/>
</dbReference>
<comment type="caution">
    <text evidence="4">The sequence shown here is derived from an EMBL/GenBank/DDBJ whole genome shotgun (WGS) entry which is preliminary data.</text>
</comment>
<dbReference type="InterPro" id="IPR013517">
    <property type="entry name" value="FG-GAP"/>
</dbReference>
<keyword evidence="1" id="KW-0732">Signal</keyword>
<evidence type="ECO:0000256" key="2">
    <source>
        <dbReference type="SAM" id="MobiDB-lite"/>
    </source>
</evidence>
<dbReference type="InterPro" id="IPR027039">
    <property type="entry name" value="Crtac1"/>
</dbReference>
<dbReference type="InterPro" id="IPR011519">
    <property type="entry name" value="UnbV_ASPIC"/>
</dbReference>
<keyword evidence="5" id="KW-1185">Reference proteome</keyword>
<dbReference type="Pfam" id="PF14559">
    <property type="entry name" value="TPR_19"/>
    <property type="match status" value="1"/>
</dbReference>
<dbReference type="PANTHER" id="PTHR16026:SF0">
    <property type="entry name" value="CARTILAGE ACIDIC PROTEIN 1"/>
    <property type="match status" value="1"/>
</dbReference>
<accession>A0A5C6FGI6</accession>
<gene>
    <name evidence="4" type="ORF">Poly51_11270</name>
</gene>
<dbReference type="AlphaFoldDB" id="A0A5C6FGI6"/>
<evidence type="ECO:0000313" key="5">
    <source>
        <dbReference type="Proteomes" id="UP000318288"/>
    </source>
</evidence>
<organism evidence="4 5">
    <name type="scientific">Rubripirellula tenax</name>
    <dbReference type="NCBI Taxonomy" id="2528015"/>
    <lineage>
        <taxon>Bacteria</taxon>
        <taxon>Pseudomonadati</taxon>
        <taxon>Planctomycetota</taxon>
        <taxon>Planctomycetia</taxon>
        <taxon>Pirellulales</taxon>
        <taxon>Pirellulaceae</taxon>
        <taxon>Rubripirellula</taxon>
    </lineage>
</organism>